<sequence length="51" mass="5649">MACTPAVFEQNCCPTTSPGRYTPSDYLMSVHLPTRTTLIHHTSNPQSRQTA</sequence>
<evidence type="ECO:0000313" key="2">
    <source>
        <dbReference type="Proteomes" id="UP000593565"/>
    </source>
</evidence>
<reference evidence="1 2" key="1">
    <citation type="submission" date="2020-02" db="EMBL/GenBank/DDBJ databases">
        <title>A chromosome-scale genome assembly of the black bullhead catfish (Ameiurus melas).</title>
        <authorList>
            <person name="Wen M."/>
            <person name="Zham M."/>
            <person name="Cabau C."/>
            <person name="Klopp C."/>
            <person name="Donnadieu C."/>
            <person name="Roques C."/>
            <person name="Bouchez O."/>
            <person name="Lampietro C."/>
            <person name="Jouanno E."/>
            <person name="Herpin A."/>
            <person name="Louis A."/>
            <person name="Berthelot C."/>
            <person name="Parey E."/>
            <person name="Roest-Crollius H."/>
            <person name="Braasch I."/>
            <person name="Postlethwait J."/>
            <person name="Robinson-Rechavi M."/>
            <person name="Echchiki A."/>
            <person name="Begum T."/>
            <person name="Montfort J."/>
            <person name="Schartl M."/>
            <person name="Bobe J."/>
            <person name="Guiguen Y."/>
        </authorList>
    </citation>
    <scope>NUCLEOTIDE SEQUENCE [LARGE SCALE GENOMIC DNA]</scope>
    <source>
        <strain evidence="1">M_S1</strain>
        <tissue evidence="1">Blood</tissue>
    </source>
</reference>
<dbReference type="AlphaFoldDB" id="A0A7J6B4P9"/>
<proteinExistence type="predicted"/>
<accession>A0A7J6B4P9</accession>
<dbReference type="EMBL" id="JAAGNN010000005">
    <property type="protein sequence ID" value="KAF4088708.1"/>
    <property type="molecule type" value="Genomic_DNA"/>
</dbReference>
<protein>
    <submittedName>
        <fullName evidence="1">Uncharacterized protein</fullName>
    </submittedName>
</protein>
<comment type="caution">
    <text evidence="1">The sequence shown here is derived from an EMBL/GenBank/DDBJ whole genome shotgun (WGS) entry which is preliminary data.</text>
</comment>
<evidence type="ECO:0000313" key="1">
    <source>
        <dbReference type="EMBL" id="KAF4088708.1"/>
    </source>
</evidence>
<keyword evidence="2" id="KW-1185">Reference proteome</keyword>
<gene>
    <name evidence="1" type="ORF">AMELA_G00057640</name>
</gene>
<name>A0A7J6B4P9_AMEME</name>
<dbReference type="Proteomes" id="UP000593565">
    <property type="component" value="Unassembled WGS sequence"/>
</dbReference>
<organism evidence="1 2">
    <name type="scientific">Ameiurus melas</name>
    <name type="common">Black bullhead</name>
    <name type="synonym">Silurus melas</name>
    <dbReference type="NCBI Taxonomy" id="219545"/>
    <lineage>
        <taxon>Eukaryota</taxon>
        <taxon>Metazoa</taxon>
        <taxon>Chordata</taxon>
        <taxon>Craniata</taxon>
        <taxon>Vertebrata</taxon>
        <taxon>Euteleostomi</taxon>
        <taxon>Actinopterygii</taxon>
        <taxon>Neopterygii</taxon>
        <taxon>Teleostei</taxon>
        <taxon>Ostariophysi</taxon>
        <taxon>Siluriformes</taxon>
        <taxon>Ictaluridae</taxon>
        <taxon>Ameiurus</taxon>
    </lineage>
</organism>